<accession>A0ABR2HB35</accession>
<reference evidence="1 2" key="1">
    <citation type="submission" date="2024-04" db="EMBL/GenBank/DDBJ databases">
        <title>Tritrichomonas musculus Genome.</title>
        <authorList>
            <person name="Alves-Ferreira E."/>
            <person name="Grigg M."/>
            <person name="Lorenzi H."/>
            <person name="Galac M."/>
        </authorList>
    </citation>
    <scope>NUCLEOTIDE SEQUENCE [LARGE SCALE GENOMIC DNA]</scope>
    <source>
        <strain evidence="1 2">EAF2021</strain>
    </source>
</reference>
<name>A0ABR2HB35_9EUKA</name>
<proteinExistence type="predicted"/>
<comment type="caution">
    <text evidence="1">The sequence shown here is derived from an EMBL/GenBank/DDBJ whole genome shotgun (WGS) entry which is preliminary data.</text>
</comment>
<dbReference type="EMBL" id="JAPFFF010000036">
    <property type="protein sequence ID" value="KAK8843084.1"/>
    <property type="molecule type" value="Genomic_DNA"/>
</dbReference>
<evidence type="ECO:0000313" key="1">
    <source>
        <dbReference type="EMBL" id="KAK8843084.1"/>
    </source>
</evidence>
<dbReference type="Proteomes" id="UP001470230">
    <property type="component" value="Unassembled WGS sequence"/>
</dbReference>
<gene>
    <name evidence="1" type="ORF">M9Y10_025275</name>
</gene>
<evidence type="ECO:0000313" key="2">
    <source>
        <dbReference type="Proteomes" id="UP001470230"/>
    </source>
</evidence>
<organism evidence="1 2">
    <name type="scientific">Tritrichomonas musculus</name>
    <dbReference type="NCBI Taxonomy" id="1915356"/>
    <lineage>
        <taxon>Eukaryota</taxon>
        <taxon>Metamonada</taxon>
        <taxon>Parabasalia</taxon>
        <taxon>Tritrichomonadida</taxon>
        <taxon>Tritrichomonadidae</taxon>
        <taxon>Tritrichomonas</taxon>
    </lineage>
</organism>
<keyword evidence="2" id="KW-1185">Reference proteome</keyword>
<evidence type="ECO:0008006" key="3">
    <source>
        <dbReference type="Google" id="ProtNLM"/>
    </source>
</evidence>
<sequence>MQQFSQDYKFVDGIFLLKLTTPIHPSLIAMSQGVQNLSEDIKAFEFCTPTSGLEYIKECTFVFNKDDIFYYTPYFFYHQEVYELIIKSYHQCAYFFLDFLKQFYLALTNNKIGYEPNNVFNLAKTLISGWPTTLENKMDIVYPTNIQSIEFTNSDFSFDHFKPSNFFQPKVCSEILAHLFSMKPILLVAPDAITACKACFSALSLLHPLRYIDPMILWLRKEDPRYSEIMKSDCKSPYLIVATDDAAELNSKFDLVVNCSKMYKINSKQDNKFQKLVQNILLMIQGEFVNLLNQNPYSDVLNLPWAEKNMESIVNKLKFMPCMDILKSFEKMKTVKYWRLRRSKNSKFRDVLLQNGEMQFNKYSQEQLLIIYNFLKSIKGNYESDIHLNAVIKKHKLIVSKLLVKSNANMNNCQ</sequence>
<protein>
    <recommendedName>
        <fullName evidence="3">UDENN domain-containing protein</fullName>
    </recommendedName>
</protein>